<feature type="compositionally biased region" description="Acidic residues" evidence="11">
    <location>
        <begin position="471"/>
        <end position="487"/>
    </location>
</feature>
<comment type="subcellular location">
    <subcellularLocation>
        <location evidence="1">Cytoplasm</location>
        <location evidence="1">Cytosol</location>
    </subcellularLocation>
</comment>
<dbReference type="AlphaFoldDB" id="A0A820WN21"/>
<dbReference type="Pfam" id="PF00012">
    <property type="entry name" value="HSP70"/>
    <property type="match status" value="1"/>
</dbReference>
<dbReference type="PANTHER" id="PTHR43999">
    <property type="entry name" value="DNAJ HOMOLOG SUBFAMILY C MEMBER 2"/>
    <property type="match status" value="1"/>
</dbReference>
<gene>
    <name evidence="16" type="ORF">TOA249_LOCUS5009</name>
</gene>
<dbReference type="PROSITE" id="PS50090">
    <property type="entry name" value="MYB_LIKE"/>
    <property type="match status" value="1"/>
</dbReference>
<dbReference type="GO" id="GO:0140662">
    <property type="term" value="F:ATP-dependent protein folding chaperone"/>
    <property type="evidence" value="ECO:0007669"/>
    <property type="project" value="InterPro"/>
</dbReference>
<dbReference type="InterPro" id="IPR043129">
    <property type="entry name" value="ATPase_NBD"/>
</dbReference>
<evidence type="ECO:0000256" key="6">
    <source>
        <dbReference type="ARBA" id="ARBA00022741"/>
    </source>
</evidence>
<dbReference type="Gene3D" id="3.30.420.40">
    <property type="match status" value="2"/>
</dbReference>
<feature type="domain" description="Myb-like" evidence="13">
    <location>
        <begin position="964"/>
        <end position="1012"/>
    </location>
</feature>
<evidence type="ECO:0000256" key="2">
    <source>
        <dbReference type="ARBA" id="ARBA00007381"/>
    </source>
</evidence>
<dbReference type="InterPro" id="IPR044634">
    <property type="entry name" value="Zuotin/DnaJC2"/>
</dbReference>
<feature type="domain" description="J" evidence="12">
    <location>
        <begin position="511"/>
        <end position="577"/>
    </location>
</feature>
<dbReference type="InterPro" id="IPR017884">
    <property type="entry name" value="SANT_dom"/>
</dbReference>
<keyword evidence="7" id="KW-0067">ATP-binding</keyword>
<dbReference type="PROSITE" id="PS51294">
    <property type="entry name" value="HTH_MYB"/>
    <property type="match status" value="1"/>
</dbReference>
<name>A0A820WN21_9BILA</name>
<dbReference type="Pfam" id="PF21884">
    <property type="entry name" value="ZUO1-like_ZHD"/>
    <property type="match status" value="1"/>
</dbReference>
<dbReference type="SUPFAM" id="SSF46689">
    <property type="entry name" value="Homeodomain-like"/>
    <property type="match status" value="2"/>
</dbReference>
<dbReference type="InterPro" id="IPR032003">
    <property type="entry name" value="RAC_head"/>
</dbReference>
<dbReference type="Pfam" id="PF16717">
    <property type="entry name" value="RAC_head"/>
    <property type="match status" value="1"/>
</dbReference>
<evidence type="ECO:0000256" key="3">
    <source>
        <dbReference type="ARBA" id="ARBA00014469"/>
    </source>
</evidence>
<dbReference type="InterPro" id="IPR018253">
    <property type="entry name" value="DnaJ_domain_CS"/>
</dbReference>
<dbReference type="GO" id="GO:0051083">
    <property type="term" value="P:'de novo' cotranslational protein folding"/>
    <property type="evidence" value="ECO:0007669"/>
    <property type="project" value="InterPro"/>
</dbReference>
<dbReference type="GO" id="GO:0043022">
    <property type="term" value="F:ribosome binding"/>
    <property type="evidence" value="ECO:0007669"/>
    <property type="project" value="InterPro"/>
</dbReference>
<dbReference type="GO" id="GO:0005829">
    <property type="term" value="C:cytosol"/>
    <property type="evidence" value="ECO:0007669"/>
    <property type="project" value="UniProtKB-SubCell"/>
</dbReference>
<dbReference type="Gene3D" id="1.10.287.110">
    <property type="entry name" value="DnaJ domain"/>
    <property type="match status" value="1"/>
</dbReference>
<evidence type="ECO:0000313" key="17">
    <source>
        <dbReference type="Proteomes" id="UP000663838"/>
    </source>
</evidence>
<organism evidence="16 17">
    <name type="scientific">Rotaria socialis</name>
    <dbReference type="NCBI Taxonomy" id="392032"/>
    <lineage>
        <taxon>Eukaryota</taxon>
        <taxon>Metazoa</taxon>
        <taxon>Spiralia</taxon>
        <taxon>Gnathifera</taxon>
        <taxon>Rotifera</taxon>
        <taxon>Eurotatoria</taxon>
        <taxon>Bdelloidea</taxon>
        <taxon>Philodinida</taxon>
        <taxon>Philodinidae</taxon>
        <taxon>Rotaria</taxon>
    </lineage>
</organism>
<dbReference type="Gene3D" id="1.10.8.840">
    <property type="entry name" value="Ribosome-associated complex head domain"/>
    <property type="match status" value="1"/>
</dbReference>
<dbReference type="SMART" id="SM00271">
    <property type="entry name" value="DnaJ"/>
    <property type="match status" value="1"/>
</dbReference>
<keyword evidence="9" id="KW-0010">Activator</keyword>
<feature type="compositionally biased region" description="Basic and acidic residues" evidence="11">
    <location>
        <begin position="832"/>
        <end position="841"/>
    </location>
</feature>
<dbReference type="Pfam" id="PF00226">
    <property type="entry name" value="DnaJ"/>
    <property type="match status" value="1"/>
</dbReference>
<dbReference type="InterPro" id="IPR018181">
    <property type="entry name" value="Heat_shock_70_CS"/>
</dbReference>
<dbReference type="GO" id="GO:0006325">
    <property type="term" value="P:chromatin organization"/>
    <property type="evidence" value="ECO:0007669"/>
    <property type="project" value="UniProtKB-KW"/>
</dbReference>
<feature type="region of interest" description="Disordered" evidence="11">
    <location>
        <begin position="653"/>
        <end position="679"/>
    </location>
</feature>
<dbReference type="EMBL" id="CAJOBS010000197">
    <property type="protein sequence ID" value="CAF4521002.1"/>
    <property type="molecule type" value="Genomic_DNA"/>
</dbReference>
<dbReference type="PANTHER" id="PTHR43999:SF1">
    <property type="entry name" value="DNAJ HOMOLOG SUBFAMILY C MEMBER 2"/>
    <property type="match status" value="1"/>
</dbReference>
<evidence type="ECO:0000259" key="12">
    <source>
        <dbReference type="PROSITE" id="PS50076"/>
    </source>
</evidence>
<evidence type="ECO:0000259" key="13">
    <source>
        <dbReference type="PROSITE" id="PS50090"/>
    </source>
</evidence>
<keyword evidence="6" id="KW-0547">Nucleotide-binding</keyword>
<evidence type="ECO:0000256" key="1">
    <source>
        <dbReference type="ARBA" id="ARBA00004514"/>
    </source>
</evidence>
<evidence type="ECO:0000256" key="9">
    <source>
        <dbReference type="ARBA" id="ARBA00023159"/>
    </source>
</evidence>
<evidence type="ECO:0000256" key="7">
    <source>
        <dbReference type="ARBA" id="ARBA00022840"/>
    </source>
</evidence>
<dbReference type="InterPro" id="IPR036869">
    <property type="entry name" value="J_dom_sf"/>
</dbReference>
<comment type="caution">
    <text evidence="16">The sequence shown here is derived from an EMBL/GenBank/DDBJ whole genome shotgun (WGS) entry which is preliminary data.</text>
</comment>
<feature type="domain" description="HTH myb-type" evidence="15">
    <location>
        <begin position="964"/>
        <end position="1016"/>
    </location>
</feature>
<dbReference type="InterPro" id="IPR009057">
    <property type="entry name" value="Homeodomain-like_sf"/>
</dbReference>
<dbReference type="InterPro" id="IPR001623">
    <property type="entry name" value="DnaJ_domain"/>
</dbReference>
<dbReference type="PRINTS" id="PR00301">
    <property type="entry name" value="HEATSHOCK70"/>
</dbReference>
<comment type="similarity">
    <text evidence="2">Belongs to the heat shock protein 70 family.</text>
</comment>
<feature type="compositionally biased region" description="Basic and acidic residues" evidence="11">
    <location>
        <begin position="693"/>
        <end position="760"/>
    </location>
</feature>
<dbReference type="PROSITE" id="PS01036">
    <property type="entry name" value="HSP70_3"/>
    <property type="match status" value="1"/>
</dbReference>
<dbReference type="Gene3D" id="1.10.10.60">
    <property type="entry name" value="Homeodomain-like"/>
    <property type="match status" value="2"/>
</dbReference>
<feature type="compositionally biased region" description="Basic and acidic residues" evidence="11">
    <location>
        <begin position="653"/>
        <end position="669"/>
    </location>
</feature>
<dbReference type="PROSITE" id="PS50076">
    <property type="entry name" value="DNAJ_2"/>
    <property type="match status" value="1"/>
</dbReference>
<keyword evidence="10" id="KW-0143">Chaperone</keyword>
<dbReference type="Proteomes" id="UP000663838">
    <property type="component" value="Unassembled WGS sequence"/>
</dbReference>
<dbReference type="GO" id="GO:0006450">
    <property type="term" value="P:regulation of translational fidelity"/>
    <property type="evidence" value="ECO:0007669"/>
    <property type="project" value="InterPro"/>
</dbReference>
<dbReference type="SUPFAM" id="SSF53067">
    <property type="entry name" value="Actin-like ATPase domain"/>
    <property type="match status" value="2"/>
</dbReference>
<accession>A0A820WN21</accession>
<evidence type="ECO:0000256" key="4">
    <source>
        <dbReference type="ARBA" id="ARBA00022490"/>
    </source>
</evidence>
<dbReference type="Pfam" id="PF23082">
    <property type="entry name" value="Myb_DNA-binding_2"/>
    <property type="match status" value="1"/>
</dbReference>
<feature type="compositionally biased region" description="Low complexity" evidence="11">
    <location>
        <begin position="844"/>
        <end position="861"/>
    </location>
</feature>
<reference evidence="16" key="1">
    <citation type="submission" date="2021-02" db="EMBL/GenBank/DDBJ databases">
        <authorList>
            <person name="Nowell W R."/>
        </authorList>
    </citation>
    <scope>NUCLEOTIDE SEQUENCE</scope>
</reference>
<dbReference type="FunFam" id="3.90.640.10:FF:000010">
    <property type="entry name" value="heat shock 70 kDa protein 14"/>
    <property type="match status" value="1"/>
</dbReference>
<dbReference type="PROSITE" id="PS51293">
    <property type="entry name" value="SANT"/>
    <property type="match status" value="1"/>
</dbReference>
<protein>
    <recommendedName>
        <fullName evidence="3">DnaJ homolog subfamily C member 2</fullName>
    </recommendedName>
</protein>
<evidence type="ECO:0000256" key="5">
    <source>
        <dbReference type="ARBA" id="ARBA00022737"/>
    </source>
</evidence>
<keyword evidence="8" id="KW-0156">Chromatin regulator</keyword>
<dbReference type="GO" id="GO:0030544">
    <property type="term" value="F:Hsp70 protein binding"/>
    <property type="evidence" value="ECO:0007669"/>
    <property type="project" value="InterPro"/>
</dbReference>
<keyword evidence="4" id="KW-0963">Cytoplasm</keyword>
<dbReference type="Pfam" id="PF00249">
    <property type="entry name" value="Myb_DNA-binding"/>
    <property type="match status" value="1"/>
</dbReference>
<dbReference type="InterPro" id="IPR042569">
    <property type="entry name" value="RAC_head_sf"/>
</dbReference>
<dbReference type="SMART" id="SM00717">
    <property type="entry name" value="SANT"/>
    <property type="match status" value="2"/>
</dbReference>
<sequence length="1024" mass="117613">MIKQSRKKFSTAIRVISVYYQAPSTISIGLLNKRIPFITYTYLLKNTSKDANFALVGIRLGASNIVVAYFKDGRSETVVNELGDRVTPTFVTFSEGNDISMGLPAKQNFARNQQNTVIWASHFLEKHDDNDILLTKYNQKSPISVIENENRIEFCLTIDGKTKSINLESVIIHLLNYVRQLVQAVTGSREVQAVLSVPHKMTQTVNQELIQTCMKKSGIELHSIISDACSACLAYELDKESGHVESNILVYRLGGSTYECSIIRTAGGCLQTIASVDGFENSGDDFTDLIIDVIADEFQKKNKSDPRLSQRSLLKLRACSEQAKHVLSTTPVTQCSIDALYDGIDLDSNISRLRFDGVANSLINNCLKPIDIVMDKAQLQPDDIKLIVLCGGGTKIPKLRDAIQDRLPNADMLSSITGDEVIALGAARQCYIENKYAKIQLSTDKNNYERVGSRYFRSHLIITDDQKAEISDSDGDGDEDDEKENDQIDIDWNKHESYLRKLDLGDWKNQDHYKVLGLSKLRYKATQKQVRNAHKLMILRYHPDKSKRIESERFSLITHAFELLSNPTLRRSYDSIDPKFDDSIPNPTTTDNFYQLFGPVFERNARWSIHQHVPLLGNDDTSFEQVDRFYRFWYDFVSWREYSFLDEEDKSQGQDRDERRYIEKLNRGERQKRKKTETTRLRNLVDRAYALDPRIKRQKKEEQQRKDDEKLRRKQEIDKRRQEQKQKEIDEANRIAEEKQRVDAEAKRKQDEVKREKDAQKKLIKKEKKQFRDLCKESNYFNDAAAPKNLKQIEQIETLIEHLSIDDLKALNEKLKEENADQSSIVLSEVRKMEEQMHQSRLESSQQSSSSSSASASNSNSKIKWTTEDIELLVKALRIYPAGVQNRWLVVQEYLKRSGGNPNRTAQDIMQKAKDIGSGKKEVAETISSLENIALNSHKQTSMLENQAKLSQLEVSERDDVTTPWSVDEQRIFEQALRTYPATLGASRWDQIAESLPSRTKKECLERYKELARMVQAKKATNKS</sequence>
<keyword evidence="5" id="KW-0677">Repeat</keyword>
<evidence type="ECO:0000256" key="10">
    <source>
        <dbReference type="ARBA" id="ARBA00023186"/>
    </source>
</evidence>
<dbReference type="GO" id="GO:0005524">
    <property type="term" value="F:ATP binding"/>
    <property type="evidence" value="ECO:0007669"/>
    <property type="project" value="UniProtKB-KW"/>
</dbReference>
<evidence type="ECO:0000256" key="8">
    <source>
        <dbReference type="ARBA" id="ARBA00022853"/>
    </source>
</evidence>
<dbReference type="PROSITE" id="PS00636">
    <property type="entry name" value="DNAJ_1"/>
    <property type="match status" value="1"/>
</dbReference>
<feature type="region of interest" description="Disordered" evidence="11">
    <location>
        <begin position="692"/>
        <end position="760"/>
    </location>
</feature>
<dbReference type="InterPro" id="IPR013126">
    <property type="entry name" value="Hsp_70_fam"/>
</dbReference>
<evidence type="ECO:0000256" key="11">
    <source>
        <dbReference type="SAM" id="MobiDB-lite"/>
    </source>
</evidence>
<evidence type="ECO:0000259" key="14">
    <source>
        <dbReference type="PROSITE" id="PS51293"/>
    </source>
</evidence>
<dbReference type="CDD" id="cd06257">
    <property type="entry name" value="DnaJ"/>
    <property type="match status" value="1"/>
</dbReference>
<dbReference type="InterPro" id="IPR054076">
    <property type="entry name" value="ZUO1-like_ZHD"/>
</dbReference>
<feature type="region of interest" description="Disordered" evidence="11">
    <location>
        <begin position="467"/>
        <end position="487"/>
    </location>
</feature>
<evidence type="ECO:0000313" key="16">
    <source>
        <dbReference type="EMBL" id="CAF4521002.1"/>
    </source>
</evidence>
<dbReference type="InterPro" id="IPR001005">
    <property type="entry name" value="SANT/Myb"/>
</dbReference>
<dbReference type="InterPro" id="IPR017930">
    <property type="entry name" value="Myb_dom"/>
</dbReference>
<feature type="region of interest" description="Disordered" evidence="11">
    <location>
        <begin position="832"/>
        <end position="861"/>
    </location>
</feature>
<evidence type="ECO:0000259" key="15">
    <source>
        <dbReference type="PROSITE" id="PS51294"/>
    </source>
</evidence>
<dbReference type="SUPFAM" id="SSF46565">
    <property type="entry name" value="Chaperone J-domain"/>
    <property type="match status" value="1"/>
</dbReference>
<dbReference type="Gene3D" id="3.90.640.10">
    <property type="entry name" value="Actin, Chain A, domain 4"/>
    <property type="match status" value="1"/>
</dbReference>
<proteinExistence type="inferred from homology"/>
<feature type="domain" description="SANT" evidence="14">
    <location>
        <begin position="960"/>
        <end position="1016"/>
    </location>
</feature>
<dbReference type="Gene3D" id="3.30.30.30">
    <property type="match status" value="1"/>
</dbReference>
<dbReference type="CDD" id="cd00167">
    <property type="entry name" value="SANT"/>
    <property type="match status" value="2"/>
</dbReference>